<dbReference type="STRING" id="1518501.CQ10_24165"/>
<feature type="chain" id="PRO_5009796857" evidence="1">
    <location>
        <begin position="21"/>
        <end position="145"/>
    </location>
</feature>
<dbReference type="EMBL" id="LLXX01000153">
    <property type="protein sequence ID" value="KRR02145.1"/>
    <property type="molecule type" value="Genomic_DNA"/>
</dbReference>
<dbReference type="Proteomes" id="UP000051913">
    <property type="component" value="Unassembled WGS sequence"/>
</dbReference>
<proteinExistence type="predicted"/>
<evidence type="ECO:0000313" key="3">
    <source>
        <dbReference type="Proteomes" id="UP000051913"/>
    </source>
</evidence>
<protein>
    <submittedName>
        <fullName evidence="2">Uncharacterized protein</fullName>
    </submittedName>
</protein>
<keyword evidence="1" id="KW-0732">Signal</keyword>
<name>A0A0R3KWK8_9BRAD</name>
<evidence type="ECO:0000256" key="1">
    <source>
        <dbReference type="SAM" id="SignalP"/>
    </source>
</evidence>
<organism evidence="2 3">
    <name type="scientific">Bradyrhizobium valentinum</name>
    <dbReference type="NCBI Taxonomy" id="1518501"/>
    <lineage>
        <taxon>Bacteria</taxon>
        <taxon>Pseudomonadati</taxon>
        <taxon>Pseudomonadota</taxon>
        <taxon>Alphaproteobacteria</taxon>
        <taxon>Hyphomicrobiales</taxon>
        <taxon>Nitrobacteraceae</taxon>
        <taxon>Bradyrhizobium</taxon>
    </lineage>
</organism>
<dbReference type="AlphaFoldDB" id="A0A0R3KWK8"/>
<comment type="caution">
    <text evidence="2">The sequence shown here is derived from an EMBL/GenBank/DDBJ whole genome shotgun (WGS) entry which is preliminary data.</text>
</comment>
<reference evidence="2 3" key="1">
    <citation type="submission" date="2014-03" db="EMBL/GenBank/DDBJ databases">
        <title>Bradyrhizobium valentinum sp. nov., isolated from effective nodules of Lupinus mariae-josephae, a lupine endemic of basic-lime soils in Eastern Spain.</title>
        <authorList>
            <person name="Duran D."/>
            <person name="Rey L."/>
            <person name="Navarro A."/>
            <person name="Busquets A."/>
            <person name="Imperial J."/>
            <person name="Ruiz-Argueso T."/>
        </authorList>
    </citation>
    <scope>NUCLEOTIDE SEQUENCE [LARGE SCALE GENOMIC DNA]</scope>
    <source>
        <strain evidence="2 3">LmjM3</strain>
    </source>
</reference>
<keyword evidence="3" id="KW-1185">Reference proteome</keyword>
<dbReference type="OrthoDB" id="9968136at2"/>
<gene>
    <name evidence="2" type="ORF">CP49_05090</name>
</gene>
<evidence type="ECO:0000313" key="2">
    <source>
        <dbReference type="EMBL" id="KRR02145.1"/>
    </source>
</evidence>
<sequence>MKKHALLIALSATIVSPAFGWEIHQFKSRPERTEILAELRSVGATLYVGCINGEAMPVLEFDMRIGSAGIDVSYRLDDGPIIRRNAGVSQDGRYLWIWQLDANEAVERLRNARRLRVSLRDITVDFDLSKGHRELPNFRCAPFPV</sequence>
<feature type="signal peptide" evidence="1">
    <location>
        <begin position="1"/>
        <end position="20"/>
    </location>
</feature>
<dbReference type="RefSeq" id="WP_057853277.1">
    <property type="nucleotide sequence ID" value="NZ_LLXX01000153.1"/>
</dbReference>
<accession>A0A0R3KWK8</accession>